<dbReference type="CDD" id="cd03426">
    <property type="entry name" value="NUDIX_CoAse_Nudt7"/>
    <property type="match status" value="1"/>
</dbReference>
<evidence type="ECO:0000256" key="6">
    <source>
        <dbReference type="ARBA" id="ARBA00023211"/>
    </source>
</evidence>
<dbReference type="GO" id="GO:0035539">
    <property type="term" value="F:8-oxo-7,8-dihydrodeoxyguanosine triphosphate pyrophosphatase activity"/>
    <property type="evidence" value="ECO:0007669"/>
    <property type="project" value="UniProtKB-EC"/>
</dbReference>
<feature type="domain" description="Nudix hydrolase" evidence="7">
    <location>
        <begin position="21"/>
        <end position="159"/>
    </location>
</feature>
<keyword evidence="3" id="KW-0479">Metal-binding</keyword>
<evidence type="ECO:0000256" key="5">
    <source>
        <dbReference type="ARBA" id="ARBA00022842"/>
    </source>
</evidence>
<evidence type="ECO:0000256" key="4">
    <source>
        <dbReference type="ARBA" id="ARBA00022801"/>
    </source>
</evidence>
<proteinExistence type="predicted"/>
<evidence type="ECO:0000256" key="1">
    <source>
        <dbReference type="ARBA" id="ARBA00001936"/>
    </source>
</evidence>
<gene>
    <name evidence="8" type="ORF">AAIG11_03545</name>
</gene>
<evidence type="ECO:0000256" key="2">
    <source>
        <dbReference type="ARBA" id="ARBA00001946"/>
    </source>
</evidence>
<name>A0ABU9VR56_9CLOT</name>
<sequence length="216" mass="25129">MDYRLISQALASYPHEGYEKNKLFAVMIPLIEVNGETHVLFEVRSFELESQPGEICFPGGKMEKGETPSQTACRETMEELNLQPHQLKIIGSLPPLTTPFHFTIYPFCGVIQHTVFEEIDFSKDEVDSIFTVPLETLLNQKPEEFSLEYDMKMDPLFPYHRIPNGDKYEWKAGHYRVVFYYYQQYVIWGLTAKMLQYFLTVIRNSPGFSSVSIQET</sequence>
<dbReference type="Proteomes" id="UP001407405">
    <property type="component" value="Unassembled WGS sequence"/>
</dbReference>
<dbReference type="EC" id="3.6.1.55" evidence="8"/>
<protein>
    <submittedName>
        <fullName evidence="8">CoA pyrophosphatase</fullName>
        <ecNumber evidence="8">3.6.1.55</ecNumber>
    </submittedName>
</protein>
<organism evidence="8 9">
    <name type="scientific">Anoxynatronum sibiricum</name>
    <dbReference type="NCBI Taxonomy" id="210623"/>
    <lineage>
        <taxon>Bacteria</taxon>
        <taxon>Bacillati</taxon>
        <taxon>Bacillota</taxon>
        <taxon>Clostridia</taxon>
        <taxon>Eubacteriales</taxon>
        <taxon>Clostridiaceae</taxon>
        <taxon>Anoxynatronum</taxon>
    </lineage>
</organism>
<dbReference type="InterPro" id="IPR020084">
    <property type="entry name" value="NUDIX_hydrolase_CS"/>
</dbReference>
<dbReference type="Gene3D" id="3.90.79.10">
    <property type="entry name" value="Nucleoside Triphosphate Pyrophosphohydrolase"/>
    <property type="match status" value="1"/>
</dbReference>
<dbReference type="Pfam" id="PF00293">
    <property type="entry name" value="NUDIX"/>
    <property type="match status" value="1"/>
</dbReference>
<dbReference type="PANTHER" id="PTHR12992:SF11">
    <property type="entry name" value="MITOCHONDRIAL COENZYME A DIPHOSPHATASE NUDT8"/>
    <property type="match status" value="1"/>
</dbReference>
<evidence type="ECO:0000313" key="9">
    <source>
        <dbReference type="Proteomes" id="UP001407405"/>
    </source>
</evidence>
<comment type="caution">
    <text evidence="8">The sequence shown here is derived from an EMBL/GenBank/DDBJ whole genome shotgun (WGS) entry which is preliminary data.</text>
</comment>
<accession>A0ABU9VR56</accession>
<dbReference type="InterPro" id="IPR015797">
    <property type="entry name" value="NUDIX_hydrolase-like_dom_sf"/>
</dbReference>
<reference evidence="8 9" key="1">
    <citation type="submission" date="2024-04" db="EMBL/GenBank/DDBJ databases">
        <title>Genome sequencing and metabolic network reconstruction of aminoacids and betaine degradation by Anoxynatronum sibiricum.</title>
        <authorList>
            <person name="Detkova E.N."/>
            <person name="Boltjanskaja Y.V."/>
            <person name="Mardanov A.V."/>
            <person name="Kevbrin V."/>
        </authorList>
    </citation>
    <scope>NUCLEOTIDE SEQUENCE [LARGE SCALE GENOMIC DNA]</scope>
    <source>
        <strain evidence="8 9">Z-7981</strain>
    </source>
</reference>
<dbReference type="PANTHER" id="PTHR12992">
    <property type="entry name" value="NUDIX HYDROLASE"/>
    <property type="match status" value="1"/>
</dbReference>
<dbReference type="InterPro" id="IPR000086">
    <property type="entry name" value="NUDIX_hydrolase_dom"/>
</dbReference>
<evidence type="ECO:0000256" key="3">
    <source>
        <dbReference type="ARBA" id="ARBA00022723"/>
    </source>
</evidence>
<dbReference type="SUPFAM" id="SSF55811">
    <property type="entry name" value="Nudix"/>
    <property type="match status" value="1"/>
</dbReference>
<comment type="cofactor">
    <cofactor evidence="2">
        <name>Mg(2+)</name>
        <dbReference type="ChEBI" id="CHEBI:18420"/>
    </cofactor>
</comment>
<keyword evidence="6" id="KW-0464">Manganese</keyword>
<evidence type="ECO:0000259" key="7">
    <source>
        <dbReference type="PROSITE" id="PS51462"/>
    </source>
</evidence>
<dbReference type="PROSITE" id="PS00893">
    <property type="entry name" value="NUDIX_BOX"/>
    <property type="match status" value="1"/>
</dbReference>
<evidence type="ECO:0000313" key="8">
    <source>
        <dbReference type="EMBL" id="MEN1759539.1"/>
    </source>
</evidence>
<keyword evidence="5" id="KW-0460">Magnesium</keyword>
<dbReference type="EMBL" id="JBCITM010000002">
    <property type="protein sequence ID" value="MEN1759539.1"/>
    <property type="molecule type" value="Genomic_DNA"/>
</dbReference>
<comment type="cofactor">
    <cofactor evidence="1">
        <name>Mn(2+)</name>
        <dbReference type="ChEBI" id="CHEBI:29035"/>
    </cofactor>
</comment>
<dbReference type="InterPro" id="IPR045121">
    <property type="entry name" value="CoAse"/>
</dbReference>
<dbReference type="RefSeq" id="WP_343184884.1">
    <property type="nucleotide sequence ID" value="NZ_JBCITM010000002.1"/>
</dbReference>
<keyword evidence="9" id="KW-1185">Reference proteome</keyword>
<dbReference type="PROSITE" id="PS51462">
    <property type="entry name" value="NUDIX"/>
    <property type="match status" value="1"/>
</dbReference>
<keyword evidence="4 8" id="KW-0378">Hydrolase</keyword>